<feature type="domain" description="Bcr-Abl oncoprotein oligomerisation" evidence="2">
    <location>
        <begin position="7"/>
        <end position="48"/>
    </location>
</feature>
<sequence length="89" mass="10250">MVHSHSKLGMKSIAELQRELDTCTDYIKQLENELQQKEQRIQALVSELDKYQSVFTSNEPKTRHRGIGISAEPNKIAQDQIKRVPKTQS</sequence>
<dbReference type="CDD" id="cd12083">
    <property type="entry name" value="DD_cGKI"/>
    <property type="match status" value="1"/>
</dbReference>
<dbReference type="Pfam" id="PF09036">
    <property type="entry name" value="Bcr-Abl_Oligo"/>
    <property type="match status" value="1"/>
</dbReference>
<comment type="caution">
    <text evidence="3">The sequence shown here is derived from an EMBL/GenBank/DDBJ whole genome shotgun (WGS) entry which is preliminary data.</text>
</comment>
<evidence type="ECO:0000256" key="1">
    <source>
        <dbReference type="SAM" id="Coils"/>
    </source>
</evidence>
<reference evidence="3 4" key="1">
    <citation type="submission" date="2024-11" db="EMBL/GenBank/DDBJ databases">
        <title>Adaptive evolution of stress response genes in parasites aligns with host niche diversity.</title>
        <authorList>
            <person name="Hahn C."/>
            <person name="Resl P."/>
        </authorList>
    </citation>
    <scope>NUCLEOTIDE SEQUENCE [LARGE SCALE GENOMIC DNA]</scope>
    <source>
        <strain evidence="3">EGGRZ-B1_66</strain>
        <tissue evidence="3">Body</tissue>
    </source>
</reference>
<keyword evidence="4" id="KW-1185">Reference proteome</keyword>
<protein>
    <recommendedName>
        <fullName evidence="2">Bcr-Abl oncoprotein oligomerisation domain-containing protein</fullName>
    </recommendedName>
</protein>
<dbReference type="InterPro" id="IPR015123">
    <property type="entry name" value="Bcr-Abl_oncoprot_oligo"/>
</dbReference>
<dbReference type="AlphaFoldDB" id="A0ABD2PRZ5"/>
<dbReference type="Gene3D" id="1.20.5.490">
    <property type="entry name" value="Single helix bin"/>
    <property type="match status" value="1"/>
</dbReference>
<dbReference type="Proteomes" id="UP001626550">
    <property type="component" value="Unassembled WGS sequence"/>
</dbReference>
<accession>A0ABD2PRZ5</accession>
<dbReference type="EMBL" id="JBJKFK010003116">
    <property type="protein sequence ID" value="KAL3310247.1"/>
    <property type="molecule type" value="Genomic_DNA"/>
</dbReference>
<proteinExistence type="predicted"/>
<evidence type="ECO:0000313" key="4">
    <source>
        <dbReference type="Proteomes" id="UP001626550"/>
    </source>
</evidence>
<evidence type="ECO:0000259" key="2">
    <source>
        <dbReference type="Pfam" id="PF09036"/>
    </source>
</evidence>
<feature type="coiled-coil region" evidence="1">
    <location>
        <begin position="13"/>
        <end position="54"/>
    </location>
</feature>
<organism evidence="3 4">
    <name type="scientific">Cichlidogyrus casuarinus</name>
    <dbReference type="NCBI Taxonomy" id="1844966"/>
    <lineage>
        <taxon>Eukaryota</taxon>
        <taxon>Metazoa</taxon>
        <taxon>Spiralia</taxon>
        <taxon>Lophotrochozoa</taxon>
        <taxon>Platyhelminthes</taxon>
        <taxon>Monogenea</taxon>
        <taxon>Monopisthocotylea</taxon>
        <taxon>Dactylogyridea</taxon>
        <taxon>Ancyrocephalidae</taxon>
        <taxon>Cichlidogyrus</taxon>
    </lineage>
</organism>
<name>A0ABD2PRZ5_9PLAT</name>
<evidence type="ECO:0000313" key="3">
    <source>
        <dbReference type="EMBL" id="KAL3310247.1"/>
    </source>
</evidence>
<keyword evidence="1" id="KW-0175">Coiled coil</keyword>
<gene>
    <name evidence="3" type="ORF">Ciccas_011190</name>
</gene>